<reference evidence="1" key="1">
    <citation type="submission" date="2021-02" db="EMBL/GenBank/DDBJ databases">
        <authorList>
            <person name="Nowell W R."/>
        </authorList>
    </citation>
    <scope>NUCLEOTIDE SEQUENCE</scope>
</reference>
<evidence type="ECO:0000313" key="1">
    <source>
        <dbReference type="EMBL" id="CAF4409399.1"/>
    </source>
</evidence>
<accession>A0A820PW73</accession>
<dbReference type="Proteomes" id="UP000663874">
    <property type="component" value="Unassembled WGS sequence"/>
</dbReference>
<dbReference type="EMBL" id="CAJOBE010068778">
    <property type="protein sequence ID" value="CAF4409399.1"/>
    <property type="molecule type" value="Genomic_DNA"/>
</dbReference>
<protein>
    <submittedName>
        <fullName evidence="1">Uncharacterized protein</fullName>
    </submittedName>
</protein>
<gene>
    <name evidence="1" type="ORF">FNK824_LOCUS44194</name>
</gene>
<name>A0A820PW73_9BILA</name>
<sequence length="46" mass="5280">HDQIDNTNIARPLTVDSFHDLRPTKELTIQDTQLPIQTTPEVQIEP</sequence>
<organism evidence="1 2">
    <name type="scientific">Rotaria sordida</name>
    <dbReference type="NCBI Taxonomy" id="392033"/>
    <lineage>
        <taxon>Eukaryota</taxon>
        <taxon>Metazoa</taxon>
        <taxon>Spiralia</taxon>
        <taxon>Gnathifera</taxon>
        <taxon>Rotifera</taxon>
        <taxon>Eurotatoria</taxon>
        <taxon>Bdelloidea</taxon>
        <taxon>Philodinida</taxon>
        <taxon>Philodinidae</taxon>
        <taxon>Rotaria</taxon>
    </lineage>
</organism>
<evidence type="ECO:0000313" key="2">
    <source>
        <dbReference type="Proteomes" id="UP000663874"/>
    </source>
</evidence>
<feature type="non-terminal residue" evidence="1">
    <location>
        <position position="46"/>
    </location>
</feature>
<comment type="caution">
    <text evidence="1">The sequence shown here is derived from an EMBL/GenBank/DDBJ whole genome shotgun (WGS) entry which is preliminary data.</text>
</comment>
<proteinExistence type="predicted"/>
<dbReference type="AlphaFoldDB" id="A0A820PW73"/>
<feature type="non-terminal residue" evidence="1">
    <location>
        <position position="1"/>
    </location>
</feature>